<evidence type="ECO:0000313" key="2">
    <source>
        <dbReference type="EMBL" id="GMN69492.1"/>
    </source>
</evidence>
<evidence type="ECO:0000313" key="3">
    <source>
        <dbReference type="Proteomes" id="UP001187192"/>
    </source>
</evidence>
<evidence type="ECO:0000256" key="1">
    <source>
        <dbReference type="SAM" id="MobiDB-lite"/>
    </source>
</evidence>
<gene>
    <name evidence="2" type="ORF">TIFTF001_038544</name>
</gene>
<sequence length="221" mass="23626">MQANGSNSICLYEPKNMIPVIPNYNMKPNNLNFAAMRCYEKHSRVSLAYQTLKSIVRIQAPPPLSFFLDISRRRRSSISEIQPYTCPANRASRDLDQPGVQAPAVKDVAAGAEPSAPLAVSEGFQADDAIGGLRSRGESELRESPEVARREGGGGGGGAAEARGMVAMAALEGTACEEEEEEEGGDAEEEEEEGGYEGIGEVRWRLGGVGVSEMFAISMAV</sequence>
<proteinExistence type="predicted"/>
<reference evidence="2" key="1">
    <citation type="submission" date="2023-07" db="EMBL/GenBank/DDBJ databases">
        <title>draft genome sequence of fig (Ficus carica).</title>
        <authorList>
            <person name="Takahashi T."/>
            <person name="Nishimura K."/>
        </authorList>
    </citation>
    <scope>NUCLEOTIDE SEQUENCE</scope>
</reference>
<name>A0AA88E7F5_FICCA</name>
<keyword evidence="3" id="KW-1185">Reference proteome</keyword>
<dbReference type="Proteomes" id="UP001187192">
    <property type="component" value="Unassembled WGS sequence"/>
</dbReference>
<dbReference type="EMBL" id="BTGU01000859">
    <property type="protein sequence ID" value="GMN69492.1"/>
    <property type="molecule type" value="Genomic_DNA"/>
</dbReference>
<organism evidence="2 3">
    <name type="scientific">Ficus carica</name>
    <name type="common">Common fig</name>
    <dbReference type="NCBI Taxonomy" id="3494"/>
    <lineage>
        <taxon>Eukaryota</taxon>
        <taxon>Viridiplantae</taxon>
        <taxon>Streptophyta</taxon>
        <taxon>Embryophyta</taxon>
        <taxon>Tracheophyta</taxon>
        <taxon>Spermatophyta</taxon>
        <taxon>Magnoliopsida</taxon>
        <taxon>eudicotyledons</taxon>
        <taxon>Gunneridae</taxon>
        <taxon>Pentapetalae</taxon>
        <taxon>rosids</taxon>
        <taxon>fabids</taxon>
        <taxon>Rosales</taxon>
        <taxon>Moraceae</taxon>
        <taxon>Ficeae</taxon>
        <taxon>Ficus</taxon>
    </lineage>
</organism>
<comment type="caution">
    <text evidence="2">The sequence shown here is derived from an EMBL/GenBank/DDBJ whole genome shotgun (WGS) entry which is preliminary data.</text>
</comment>
<protein>
    <submittedName>
        <fullName evidence="2">Uncharacterized protein</fullName>
    </submittedName>
</protein>
<feature type="region of interest" description="Disordered" evidence="1">
    <location>
        <begin position="134"/>
        <end position="160"/>
    </location>
</feature>
<dbReference type="AlphaFoldDB" id="A0AA88E7F5"/>
<feature type="compositionally biased region" description="Acidic residues" evidence="1">
    <location>
        <begin position="175"/>
        <end position="195"/>
    </location>
</feature>
<feature type="compositionally biased region" description="Basic and acidic residues" evidence="1">
    <location>
        <begin position="135"/>
        <end position="152"/>
    </location>
</feature>
<feature type="region of interest" description="Disordered" evidence="1">
    <location>
        <begin position="173"/>
        <end position="199"/>
    </location>
</feature>
<accession>A0AA88E7F5</accession>